<organism evidence="1 2">
    <name type="scientific">Cohnella candidum</name>
    <dbReference type="NCBI Taxonomy" id="2674991"/>
    <lineage>
        <taxon>Bacteria</taxon>
        <taxon>Bacillati</taxon>
        <taxon>Bacillota</taxon>
        <taxon>Bacilli</taxon>
        <taxon>Bacillales</taxon>
        <taxon>Paenibacillaceae</taxon>
        <taxon>Cohnella</taxon>
    </lineage>
</organism>
<protein>
    <submittedName>
        <fullName evidence="1">Thioredoxin family protein</fullName>
    </submittedName>
</protein>
<proteinExistence type="predicted"/>
<dbReference type="EMBL" id="CP033433">
    <property type="protein sequence ID" value="AYQ72507.1"/>
    <property type="molecule type" value="Genomic_DNA"/>
</dbReference>
<evidence type="ECO:0000313" key="2">
    <source>
        <dbReference type="Proteomes" id="UP000269097"/>
    </source>
</evidence>
<name>A0A3G3JXC5_9BACL</name>
<dbReference type="InterPro" id="IPR036249">
    <property type="entry name" value="Thioredoxin-like_sf"/>
</dbReference>
<keyword evidence="2" id="KW-1185">Reference proteome</keyword>
<dbReference type="Gene3D" id="3.40.30.10">
    <property type="entry name" value="Glutaredoxin"/>
    <property type="match status" value="1"/>
</dbReference>
<dbReference type="SUPFAM" id="SSF52833">
    <property type="entry name" value="Thioredoxin-like"/>
    <property type="match status" value="1"/>
</dbReference>
<dbReference type="Pfam" id="PF14595">
    <property type="entry name" value="Thioredoxin_9"/>
    <property type="match status" value="1"/>
</dbReference>
<gene>
    <name evidence="1" type="ORF">EAV92_07960</name>
</gene>
<dbReference type="KEGG" id="coh:EAV92_07960"/>
<sequence>MTIRLPHKVGTGITPKQFMEGMQKNRERFEDIYRAFEWPNREDERYFRGFANAKNLQVLILCTDWCPDVIWNVPLLFRMLEDAGVPVEVLPMEEHLETMDLFLTDGGRNQPIVLFLDGEGTVLGKWGARPAYIQEVMNEFRRKNPDRTDPDYQEKVSRVRREIESIYRSTDYVSAVVTEVRQLIASFGV</sequence>
<dbReference type="RefSeq" id="WP_123040567.1">
    <property type="nucleotide sequence ID" value="NZ_CP033433.1"/>
</dbReference>
<accession>A0A3G3JXC5</accession>
<dbReference type="AlphaFoldDB" id="A0A3G3JXC5"/>
<evidence type="ECO:0000313" key="1">
    <source>
        <dbReference type="EMBL" id="AYQ72507.1"/>
    </source>
</evidence>
<reference evidence="1 2" key="1">
    <citation type="submission" date="2018-10" db="EMBL/GenBank/DDBJ databases">
        <title>Genome Sequence of Cohnella sp.</title>
        <authorList>
            <person name="Srinivasan S."/>
            <person name="Kim M.K."/>
        </authorList>
    </citation>
    <scope>NUCLEOTIDE SEQUENCE [LARGE SCALE GENOMIC DNA]</scope>
    <source>
        <strain evidence="1 2">18JY8-7</strain>
    </source>
</reference>
<dbReference type="Proteomes" id="UP000269097">
    <property type="component" value="Chromosome"/>
</dbReference>